<dbReference type="STRING" id="29421.B2M20_15520"/>
<name>A0A1V4HVC2_NITVU</name>
<protein>
    <submittedName>
        <fullName evidence="1">Uncharacterized protein</fullName>
    </submittedName>
</protein>
<proteinExistence type="predicted"/>
<dbReference type="AlphaFoldDB" id="A0A1V4HVC2"/>
<keyword evidence="2" id="KW-1185">Reference proteome</keyword>
<evidence type="ECO:0000313" key="1">
    <source>
        <dbReference type="EMBL" id="OPH81874.1"/>
    </source>
</evidence>
<organism evidence="1 2">
    <name type="scientific">Nitrobacter vulgaris</name>
    <dbReference type="NCBI Taxonomy" id="29421"/>
    <lineage>
        <taxon>Bacteria</taxon>
        <taxon>Pseudomonadati</taxon>
        <taxon>Pseudomonadota</taxon>
        <taxon>Alphaproteobacteria</taxon>
        <taxon>Hyphomicrobiales</taxon>
        <taxon>Nitrobacteraceae</taxon>
        <taxon>Nitrobacter</taxon>
    </lineage>
</organism>
<reference evidence="1 2" key="1">
    <citation type="submission" date="2017-02" db="EMBL/GenBank/DDBJ databases">
        <title>Genome sequence of the nitrite-oxidizing bacterium Nitrobacter vulgaris strain Ab1.</title>
        <authorList>
            <person name="Mellbye B.L."/>
            <person name="Davis E.W."/>
            <person name="Spieck E."/>
            <person name="Chang J.H."/>
            <person name="Bottomley P.J."/>
            <person name="Sayavedra-Soto L.A."/>
        </authorList>
    </citation>
    <scope>NUCLEOTIDE SEQUENCE [LARGE SCALE GENOMIC DNA]</scope>
    <source>
        <strain evidence="1 2">Ab1</strain>
    </source>
</reference>
<gene>
    <name evidence="1" type="ORF">B2M20_15520</name>
</gene>
<comment type="caution">
    <text evidence="1">The sequence shown here is derived from an EMBL/GenBank/DDBJ whole genome shotgun (WGS) entry which is preliminary data.</text>
</comment>
<evidence type="ECO:0000313" key="2">
    <source>
        <dbReference type="Proteomes" id="UP000189940"/>
    </source>
</evidence>
<accession>A0A1V4HVC2</accession>
<sequence length="94" mass="10951">MRRFATTGPVPLSVFREAGWQSPTRWPKLDAFVSTIDHWLDEDMKVPRKQRPFDTTKGTLRGSPCTTIIDERMSHKCDVIITLDIERFNALWKC</sequence>
<dbReference type="EMBL" id="MWPQ01000054">
    <property type="protein sequence ID" value="OPH81874.1"/>
    <property type="molecule type" value="Genomic_DNA"/>
</dbReference>
<dbReference type="Proteomes" id="UP000189940">
    <property type="component" value="Unassembled WGS sequence"/>
</dbReference>